<accession>A0AA39K016</accession>
<feature type="chain" id="PRO_5041460622" evidence="1">
    <location>
        <begin position="22"/>
        <end position="141"/>
    </location>
</feature>
<sequence length="141" mass="16166">AVYLIAFICLLHIDEMLNIQAHKIDVYNNVVDNTVCASITLSFHKNTPFDSKCIELLQCYCLLTSLTTWIDTSDINEGNLFPNINKCDCPITIKNTTMVSYEFHMLYASSSYSFRTCITPYHYSTHSFFHGGCQWFSCNLC</sequence>
<keyword evidence="3" id="KW-1185">Reference proteome</keyword>
<protein>
    <submittedName>
        <fullName evidence="2">Uncharacterized protein</fullName>
    </submittedName>
</protein>
<gene>
    <name evidence="2" type="ORF">EV420DRAFT_1273969</name>
</gene>
<keyword evidence="1" id="KW-0732">Signal</keyword>
<reference evidence="2" key="1">
    <citation type="submission" date="2023-06" db="EMBL/GenBank/DDBJ databases">
        <authorList>
            <consortium name="Lawrence Berkeley National Laboratory"/>
            <person name="Ahrendt S."/>
            <person name="Sahu N."/>
            <person name="Indic B."/>
            <person name="Wong-Bajracharya J."/>
            <person name="Merenyi Z."/>
            <person name="Ke H.-M."/>
            <person name="Monk M."/>
            <person name="Kocsube S."/>
            <person name="Drula E."/>
            <person name="Lipzen A."/>
            <person name="Balint B."/>
            <person name="Henrissat B."/>
            <person name="Andreopoulos B."/>
            <person name="Martin F.M."/>
            <person name="Harder C.B."/>
            <person name="Rigling D."/>
            <person name="Ford K.L."/>
            <person name="Foster G.D."/>
            <person name="Pangilinan J."/>
            <person name="Papanicolaou A."/>
            <person name="Barry K."/>
            <person name="LaButti K."/>
            <person name="Viragh M."/>
            <person name="Koriabine M."/>
            <person name="Yan M."/>
            <person name="Riley R."/>
            <person name="Champramary S."/>
            <person name="Plett K.L."/>
            <person name="Tsai I.J."/>
            <person name="Slot J."/>
            <person name="Sipos G."/>
            <person name="Plett J."/>
            <person name="Nagy L.G."/>
            <person name="Grigoriev I.V."/>
        </authorList>
    </citation>
    <scope>NUCLEOTIDE SEQUENCE</scope>
    <source>
        <strain evidence="2">CCBAS 213</strain>
    </source>
</reference>
<evidence type="ECO:0000256" key="1">
    <source>
        <dbReference type="SAM" id="SignalP"/>
    </source>
</evidence>
<evidence type="ECO:0000313" key="2">
    <source>
        <dbReference type="EMBL" id="KAK0451964.1"/>
    </source>
</evidence>
<evidence type="ECO:0000313" key="3">
    <source>
        <dbReference type="Proteomes" id="UP001175211"/>
    </source>
</evidence>
<dbReference type="RefSeq" id="XP_060327798.1">
    <property type="nucleotide sequence ID" value="XM_060467797.1"/>
</dbReference>
<feature type="signal peptide" evidence="1">
    <location>
        <begin position="1"/>
        <end position="21"/>
    </location>
</feature>
<comment type="caution">
    <text evidence="2">The sequence shown here is derived from an EMBL/GenBank/DDBJ whole genome shotgun (WGS) entry which is preliminary data.</text>
</comment>
<feature type="non-terminal residue" evidence="2">
    <location>
        <position position="1"/>
    </location>
</feature>
<proteinExistence type="predicted"/>
<organism evidence="2 3">
    <name type="scientific">Armillaria tabescens</name>
    <name type="common">Ringless honey mushroom</name>
    <name type="synonym">Agaricus tabescens</name>
    <dbReference type="NCBI Taxonomy" id="1929756"/>
    <lineage>
        <taxon>Eukaryota</taxon>
        <taxon>Fungi</taxon>
        <taxon>Dikarya</taxon>
        <taxon>Basidiomycota</taxon>
        <taxon>Agaricomycotina</taxon>
        <taxon>Agaricomycetes</taxon>
        <taxon>Agaricomycetidae</taxon>
        <taxon>Agaricales</taxon>
        <taxon>Marasmiineae</taxon>
        <taxon>Physalacriaceae</taxon>
        <taxon>Desarmillaria</taxon>
    </lineage>
</organism>
<dbReference type="GeneID" id="85351345"/>
<dbReference type="AlphaFoldDB" id="A0AA39K016"/>
<dbReference type="EMBL" id="JAUEPS010000032">
    <property type="protein sequence ID" value="KAK0451964.1"/>
    <property type="molecule type" value="Genomic_DNA"/>
</dbReference>
<dbReference type="Proteomes" id="UP001175211">
    <property type="component" value="Unassembled WGS sequence"/>
</dbReference>
<name>A0AA39K016_ARMTA</name>